<dbReference type="GO" id="GO:0005886">
    <property type="term" value="C:plasma membrane"/>
    <property type="evidence" value="ECO:0007669"/>
    <property type="project" value="UniProtKB-SubCell"/>
</dbReference>
<dbReference type="Gene3D" id="1.20.1250.20">
    <property type="entry name" value="MFS general substrate transporter like domains"/>
    <property type="match status" value="2"/>
</dbReference>
<feature type="transmembrane region" description="Helical" evidence="8">
    <location>
        <begin position="143"/>
        <end position="162"/>
    </location>
</feature>
<evidence type="ECO:0000256" key="1">
    <source>
        <dbReference type="ARBA" id="ARBA00004429"/>
    </source>
</evidence>
<feature type="transmembrane region" description="Helical" evidence="8">
    <location>
        <begin position="46"/>
        <end position="64"/>
    </location>
</feature>
<proteinExistence type="predicted"/>
<keyword evidence="7 8" id="KW-0472">Membrane</keyword>
<dbReference type="Proteomes" id="UP000007843">
    <property type="component" value="Chromosome"/>
</dbReference>
<dbReference type="NCBIfam" id="TIGR00882">
    <property type="entry name" value="2A0105"/>
    <property type="match status" value="1"/>
</dbReference>
<evidence type="ECO:0000256" key="5">
    <source>
        <dbReference type="ARBA" id="ARBA00022692"/>
    </source>
</evidence>
<dbReference type="SUPFAM" id="SSF103473">
    <property type="entry name" value="MFS general substrate transporter"/>
    <property type="match status" value="1"/>
</dbReference>
<feature type="transmembrane region" description="Helical" evidence="8">
    <location>
        <begin position="343"/>
        <end position="366"/>
    </location>
</feature>
<name>A0A0H3HEA5_KLEM8</name>
<dbReference type="GO" id="GO:0030395">
    <property type="term" value="F:lactose binding"/>
    <property type="evidence" value="ECO:0007669"/>
    <property type="project" value="TreeGrafter"/>
</dbReference>
<dbReference type="NCBIfam" id="NF007077">
    <property type="entry name" value="PRK09528.1"/>
    <property type="match status" value="1"/>
</dbReference>
<dbReference type="InterPro" id="IPR036259">
    <property type="entry name" value="MFS_trans_sf"/>
</dbReference>
<keyword evidence="2" id="KW-0813">Transport</keyword>
<gene>
    <name evidence="9" type="ordered locus">KOX_15280</name>
</gene>
<evidence type="ECO:0000256" key="4">
    <source>
        <dbReference type="ARBA" id="ARBA00022519"/>
    </source>
</evidence>
<dbReference type="KEGG" id="kox:KOX_15280"/>
<keyword evidence="6 8" id="KW-1133">Transmembrane helix</keyword>
<feature type="transmembrane region" description="Helical" evidence="8">
    <location>
        <begin position="253"/>
        <end position="277"/>
    </location>
</feature>
<protein>
    <submittedName>
        <fullName evidence="9">Oligosaccharide/H+ symporter, major facilitator superfamily (MFS)</fullName>
    </submittedName>
</protein>
<dbReference type="HOGENOM" id="CLU_055585_0_0_6"/>
<dbReference type="GO" id="GO:0015528">
    <property type="term" value="F:lactose:proton symporter activity"/>
    <property type="evidence" value="ECO:0007669"/>
    <property type="project" value="TreeGrafter"/>
</dbReference>
<feature type="transmembrane region" description="Helical" evidence="8">
    <location>
        <begin position="284"/>
        <end position="302"/>
    </location>
</feature>
<evidence type="ECO:0000256" key="7">
    <source>
        <dbReference type="ARBA" id="ARBA00023136"/>
    </source>
</evidence>
<evidence type="ECO:0000256" key="2">
    <source>
        <dbReference type="ARBA" id="ARBA00022448"/>
    </source>
</evidence>
<dbReference type="Pfam" id="PF01306">
    <property type="entry name" value="LacY_symp"/>
    <property type="match status" value="1"/>
</dbReference>
<evidence type="ECO:0000256" key="6">
    <source>
        <dbReference type="ARBA" id="ARBA00022989"/>
    </source>
</evidence>
<feature type="transmembrane region" description="Helical" evidence="8">
    <location>
        <begin position="168"/>
        <end position="187"/>
    </location>
</feature>
<sequence length="414" mass="46174">MMTPGKRNYILLSLFDFLYLFAWSSTMAFFVIWTTQHLGISATKTGLLYSVNAFIALLMQPFFGFISDKFGLKKRLIWILVAMLLPVGPFFIYLYAPLLVHSFWLGALLGGVYLGMIFNSGCGVIDSYIDKISRRYQFEYGRVRMWGSLGWAAAAWIVGKYIDSNPNLAFWLASIAIVIAALCFMLTKIELTEAEMQKTSALKVSHALELAKNGQFWMLLIFTLFVTQIYDTYDQQFAQYFSLQFPTPEEGNRWYGILASIQVCGETLFLCLMPWFVNRTGAKWALIIAGLIMSVRIVGSAIPLGPVWIGAVKMMHALEKPLILVSVFKFIAANFDNKLSSTVYLLVLFVASIATAIYSPLAGYLYDTIGFAHTYYILGGIAGLFTLISVFTLRDNREPTAPGAAPGAGVAQSH</sequence>
<dbReference type="PANTHER" id="PTHR23522">
    <property type="entry name" value="BLL5896 PROTEIN"/>
    <property type="match status" value="1"/>
</dbReference>
<evidence type="ECO:0000313" key="9">
    <source>
        <dbReference type="EMBL" id="AEX04780.1"/>
    </source>
</evidence>
<feature type="transmembrane region" description="Helical" evidence="8">
    <location>
        <begin position="76"/>
        <end position="96"/>
    </location>
</feature>
<keyword evidence="3" id="KW-1003">Cell membrane</keyword>
<keyword evidence="5 8" id="KW-0812">Transmembrane</keyword>
<comment type="subcellular location">
    <subcellularLocation>
        <location evidence="1">Cell inner membrane</location>
        <topology evidence="1">Multi-pass membrane protein</topology>
    </subcellularLocation>
</comment>
<keyword evidence="4" id="KW-0997">Cell inner membrane</keyword>
<dbReference type="PRINTS" id="PR00174">
    <property type="entry name" value="LACYSMPORT"/>
</dbReference>
<accession>A0A0H3HEA5</accession>
<dbReference type="EMBL" id="CP003218">
    <property type="protein sequence ID" value="AEX04780.1"/>
    <property type="molecule type" value="Genomic_DNA"/>
</dbReference>
<dbReference type="AlphaFoldDB" id="A0A0H3HEA5"/>
<feature type="transmembrane region" description="Helical" evidence="8">
    <location>
        <begin position="102"/>
        <end position="122"/>
    </location>
</feature>
<evidence type="ECO:0000256" key="3">
    <source>
        <dbReference type="ARBA" id="ARBA00022475"/>
    </source>
</evidence>
<dbReference type="InterPro" id="IPR000576">
    <property type="entry name" value="LacY/RafB_perm_fam"/>
</dbReference>
<organism evidence="9 10">
    <name type="scientific">Klebsiella michiganensis (strain ATCC 8724 / DSM 4798 / JCM 20051 / NBRC 3318 / NRRL B-199 / KCTC 1686 / BUCSAV 143 / CCM 1901)</name>
    <dbReference type="NCBI Taxonomy" id="1006551"/>
    <lineage>
        <taxon>Bacteria</taxon>
        <taxon>Pseudomonadati</taxon>
        <taxon>Pseudomonadota</taxon>
        <taxon>Gammaproteobacteria</taxon>
        <taxon>Enterobacterales</taxon>
        <taxon>Enterobacteriaceae</taxon>
        <taxon>Klebsiella/Raoultella group</taxon>
        <taxon>Klebsiella</taxon>
    </lineage>
</organism>
<reference evidence="9 10" key="1">
    <citation type="journal article" date="2012" name="J. Bacteriol.">
        <title>Complete genome sequence of Klebsiella oxytoca KCTC 1686, used in production of 2,3-butanediol.</title>
        <authorList>
            <person name="Shin S.H."/>
            <person name="Kim S."/>
            <person name="Kim J.Y."/>
            <person name="Lee S."/>
            <person name="Um Y."/>
            <person name="Oh M.K."/>
            <person name="Kim Y.R."/>
            <person name="Lee J."/>
            <person name="Yang K.S."/>
        </authorList>
    </citation>
    <scope>NUCLEOTIDE SEQUENCE [LARGE SCALE GENOMIC DNA]</scope>
    <source>
        <strain evidence="10">ATCC 8724 / DSM 4798 / JCM 20051 / NBRC 3318 / NRRL B-199 / KCTC 1686</strain>
    </source>
</reference>
<evidence type="ECO:0000313" key="10">
    <source>
        <dbReference type="Proteomes" id="UP000007843"/>
    </source>
</evidence>
<feature type="transmembrane region" description="Helical" evidence="8">
    <location>
        <begin position="9"/>
        <end position="34"/>
    </location>
</feature>
<dbReference type="PANTHER" id="PTHR23522:SF10">
    <property type="entry name" value="3-PHENYLPROPIONIC ACID TRANSPORTER-RELATED"/>
    <property type="match status" value="1"/>
</dbReference>
<feature type="transmembrane region" description="Helical" evidence="8">
    <location>
        <begin position="372"/>
        <end position="393"/>
    </location>
</feature>
<evidence type="ECO:0000256" key="8">
    <source>
        <dbReference type="SAM" id="Phobius"/>
    </source>
</evidence>